<gene>
    <name evidence="2" type="ORF">UY77_C0021G0010</name>
</gene>
<dbReference type="EMBL" id="LCRI01000021">
    <property type="protein sequence ID" value="KKW32526.1"/>
    <property type="molecule type" value="Genomic_DNA"/>
</dbReference>
<sequence>TTQVSTPTYVSSDPVSPSAPCTPELRDETLFDIKQKQKNLATMTQELKRINGKTPLIPRLTEAHNVTLTFEELIYQAPNLDVMCRSVENYWRNPVHDEVNNLQRLYTIPKRLNRTFALTQGLKQELGEQKTKNNLKSTGVSTETLASFVTGFEQEHEQALRAYQHNQFETADQMLAGLEENDNPSELTAAIGLLNTVAEKTKNTRNLSTSNRIFQQLKPTIVNINNGSFSIALETLRSVADRL</sequence>
<name>A0A0G1XNL2_9BACT</name>
<organism evidence="2 3">
    <name type="scientific">Candidatus Uhrbacteria bacterium GW2011_GWA2_53_10</name>
    <dbReference type="NCBI Taxonomy" id="1618980"/>
    <lineage>
        <taxon>Bacteria</taxon>
        <taxon>Candidatus Uhriibacteriota</taxon>
    </lineage>
</organism>
<proteinExistence type="predicted"/>
<comment type="caution">
    <text evidence="2">The sequence shown here is derived from an EMBL/GenBank/DDBJ whole genome shotgun (WGS) entry which is preliminary data.</text>
</comment>
<feature type="region of interest" description="Disordered" evidence="1">
    <location>
        <begin position="1"/>
        <end position="22"/>
    </location>
</feature>
<accession>A0A0G1XNL2</accession>
<dbReference type="Proteomes" id="UP000034711">
    <property type="component" value="Unassembled WGS sequence"/>
</dbReference>
<protein>
    <submittedName>
        <fullName evidence="2">Uncharacterized protein</fullName>
    </submittedName>
</protein>
<evidence type="ECO:0000313" key="3">
    <source>
        <dbReference type="Proteomes" id="UP000034711"/>
    </source>
</evidence>
<reference evidence="2 3" key="1">
    <citation type="journal article" date="2015" name="Nature">
        <title>rRNA introns, odd ribosomes, and small enigmatic genomes across a large radiation of phyla.</title>
        <authorList>
            <person name="Brown C.T."/>
            <person name="Hug L.A."/>
            <person name="Thomas B.C."/>
            <person name="Sharon I."/>
            <person name="Castelle C.J."/>
            <person name="Singh A."/>
            <person name="Wilkins M.J."/>
            <person name="Williams K.H."/>
            <person name="Banfield J.F."/>
        </authorList>
    </citation>
    <scope>NUCLEOTIDE SEQUENCE [LARGE SCALE GENOMIC DNA]</scope>
</reference>
<feature type="compositionally biased region" description="Polar residues" evidence="1">
    <location>
        <begin position="1"/>
        <end position="15"/>
    </location>
</feature>
<evidence type="ECO:0000256" key="1">
    <source>
        <dbReference type="SAM" id="MobiDB-lite"/>
    </source>
</evidence>
<evidence type="ECO:0000313" key="2">
    <source>
        <dbReference type="EMBL" id="KKW32526.1"/>
    </source>
</evidence>
<feature type="non-terminal residue" evidence="2">
    <location>
        <position position="1"/>
    </location>
</feature>
<dbReference type="AlphaFoldDB" id="A0A0G1XNL2"/>